<keyword evidence="1" id="KW-1185">Reference proteome</keyword>
<dbReference type="AlphaFoldDB" id="A0A914EHJ9"/>
<evidence type="ECO:0000313" key="1">
    <source>
        <dbReference type="Proteomes" id="UP000887540"/>
    </source>
</evidence>
<organism evidence="1 2">
    <name type="scientific">Acrobeloides nanus</name>
    <dbReference type="NCBI Taxonomy" id="290746"/>
    <lineage>
        <taxon>Eukaryota</taxon>
        <taxon>Metazoa</taxon>
        <taxon>Ecdysozoa</taxon>
        <taxon>Nematoda</taxon>
        <taxon>Chromadorea</taxon>
        <taxon>Rhabditida</taxon>
        <taxon>Tylenchina</taxon>
        <taxon>Cephalobomorpha</taxon>
        <taxon>Cephaloboidea</taxon>
        <taxon>Cephalobidae</taxon>
        <taxon>Acrobeloides</taxon>
    </lineage>
</organism>
<sequence length="316" mass="36223">MKTLQQNLQYLLQELPPIDFDIFGDNQKLLNAVFCGNYQDTMSHNTGTSSSVKPNVLLENLQQQIINFIRKLTPRTTDHQGVRYCGNISVFDVTPNVSSVRNLVEKLNNPLRLANFFSDNIKDYNQIADSLQDAIASSDLAKAANYLSTMVNQTKYGRYLDLFHNSSDPNSLLELIKAVTENFENVSDCVRFDRFVMTSDENEMENLAVCLSDYQQYFTGIVFPNFTGFDYEIGPFTTYKIRHNPSIVDFTYAIMDNKKRTASRDDPIINLHYIMFGFSFLQEAIDKHLIEMITNESIPQHGVYAQQEPYPCQNSD</sequence>
<accession>A0A914EHJ9</accession>
<protein>
    <submittedName>
        <fullName evidence="2">Uncharacterized protein</fullName>
    </submittedName>
</protein>
<dbReference type="Proteomes" id="UP000887540">
    <property type="component" value="Unplaced"/>
</dbReference>
<dbReference type="WBParaSite" id="ACRNAN_scaffold8335.g19860.t1">
    <property type="protein sequence ID" value="ACRNAN_scaffold8335.g19860.t1"/>
    <property type="gene ID" value="ACRNAN_scaffold8335.g19860"/>
</dbReference>
<evidence type="ECO:0000313" key="2">
    <source>
        <dbReference type="WBParaSite" id="ACRNAN_scaffold8335.g19860.t1"/>
    </source>
</evidence>
<proteinExistence type="predicted"/>
<reference evidence="2" key="1">
    <citation type="submission" date="2022-11" db="UniProtKB">
        <authorList>
            <consortium name="WormBaseParasite"/>
        </authorList>
    </citation>
    <scope>IDENTIFICATION</scope>
</reference>
<name>A0A914EHJ9_9BILA</name>